<dbReference type="FunCoup" id="A0A6I8TQN7">
    <property type="interactions" value="58"/>
</dbReference>
<dbReference type="Proteomes" id="UP000008820">
    <property type="component" value="Chromosome 2"/>
</dbReference>
<dbReference type="InterPro" id="IPR050752">
    <property type="entry name" value="C2H2-ZF_domain"/>
</dbReference>
<organism evidence="12 13">
    <name type="scientific">Aedes aegypti</name>
    <name type="common">Yellowfever mosquito</name>
    <name type="synonym">Culex aegypti</name>
    <dbReference type="NCBI Taxonomy" id="7159"/>
    <lineage>
        <taxon>Eukaryota</taxon>
        <taxon>Metazoa</taxon>
        <taxon>Ecdysozoa</taxon>
        <taxon>Arthropoda</taxon>
        <taxon>Hexapoda</taxon>
        <taxon>Insecta</taxon>
        <taxon>Pterygota</taxon>
        <taxon>Neoptera</taxon>
        <taxon>Endopterygota</taxon>
        <taxon>Diptera</taxon>
        <taxon>Nematocera</taxon>
        <taxon>Culicoidea</taxon>
        <taxon>Culicidae</taxon>
        <taxon>Culicinae</taxon>
        <taxon>Aedini</taxon>
        <taxon>Aedes</taxon>
        <taxon>Stegomyia</taxon>
    </lineage>
</organism>
<dbReference type="InterPro" id="IPR013087">
    <property type="entry name" value="Znf_C2H2_type"/>
</dbReference>
<feature type="domain" description="C2H2-type" evidence="11">
    <location>
        <begin position="236"/>
        <end position="258"/>
    </location>
</feature>
<evidence type="ECO:0000256" key="7">
    <source>
        <dbReference type="ARBA" id="ARBA00023125"/>
    </source>
</evidence>
<evidence type="ECO:0000256" key="6">
    <source>
        <dbReference type="ARBA" id="ARBA00023015"/>
    </source>
</evidence>
<keyword evidence="5" id="KW-0862">Zinc</keyword>
<evidence type="ECO:0000256" key="5">
    <source>
        <dbReference type="ARBA" id="ARBA00022833"/>
    </source>
</evidence>
<dbReference type="PROSITE" id="PS00028">
    <property type="entry name" value="ZINC_FINGER_C2H2_1"/>
    <property type="match status" value="9"/>
</dbReference>
<dbReference type="PANTHER" id="PTHR24384:SF189">
    <property type="entry name" value="C2H2-TYPE DOMAIN-CONTAINING PROTEIN-RELATED"/>
    <property type="match status" value="1"/>
</dbReference>
<feature type="domain" description="C2H2-type" evidence="11">
    <location>
        <begin position="430"/>
        <end position="460"/>
    </location>
</feature>
<dbReference type="Pfam" id="PF00096">
    <property type="entry name" value="zf-C2H2"/>
    <property type="match status" value="5"/>
</dbReference>
<feature type="region of interest" description="Disordered" evidence="10">
    <location>
        <begin position="1"/>
        <end position="41"/>
    </location>
</feature>
<dbReference type="FunFam" id="3.30.160.60:FF:000322">
    <property type="entry name" value="GDNF-inducible zinc finger protein 1"/>
    <property type="match status" value="1"/>
</dbReference>
<dbReference type="InParanoid" id="A0A6I8TQN7"/>
<keyword evidence="4" id="KW-0863">Zinc-finger</keyword>
<keyword evidence="7" id="KW-0238">DNA-binding</keyword>
<evidence type="ECO:0000256" key="4">
    <source>
        <dbReference type="ARBA" id="ARBA00022771"/>
    </source>
</evidence>
<feature type="domain" description="C2H2-type" evidence="11">
    <location>
        <begin position="127"/>
        <end position="155"/>
    </location>
</feature>
<dbReference type="PROSITE" id="PS50157">
    <property type="entry name" value="ZINC_FINGER_C2H2_2"/>
    <property type="match status" value="8"/>
</dbReference>
<evidence type="ECO:0000256" key="9">
    <source>
        <dbReference type="ARBA" id="ARBA00023242"/>
    </source>
</evidence>
<dbReference type="GO" id="GO:0003682">
    <property type="term" value="F:chromatin binding"/>
    <property type="evidence" value="ECO:0007669"/>
    <property type="project" value="UniProtKB-ARBA"/>
</dbReference>
<accession>A0A6I8TQN7</accession>
<dbReference type="SUPFAM" id="SSF57667">
    <property type="entry name" value="beta-beta-alpha zinc fingers"/>
    <property type="match status" value="3"/>
</dbReference>
<evidence type="ECO:0000313" key="12">
    <source>
        <dbReference type="EnsemblMetazoa" id="AAEL023352-PA"/>
    </source>
</evidence>
<proteinExistence type="predicted"/>
<feature type="domain" description="C2H2-type" evidence="11">
    <location>
        <begin position="517"/>
        <end position="545"/>
    </location>
</feature>
<dbReference type="PANTHER" id="PTHR24384">
    <property type="entry name" value="FINGER PUTATIVE TRANSCRIPTION FACTOR FAMILY-RELATED"/>
    <property type="match status" value="1"/>
</dbReference>
<keyword evidence="13" id="KW-1185">Reference proteome</keyword>
<keyword evidence="8" id="KW-0804">Transcription</keyword>
<dbReference type="GO" id="GO:0005634">
    <property type="term" value="C:nucleus"/>
    <property type="evidence" value="ECO:0007669"/>
    <property type="project" value="UniProtKB-SubCell"/>
</dbReference>
<reference evidence="12" key="2">
    <citation type="submission" date="2020-05" db="UniProtKB">
        <authorList>
            <consortium name="EnsemblMetazoa"/>
        </authorList>
    </citation>
    <scope>IDENTIFICATION</scope>
    <source>
        <strain evidence="12">LVP_AGWG</strain>
    </source>
</reference>
<dbReference type="Gene3D" id="3.30.160.60">
    <property type="entry name" value="Classic Zinc Finger"/>
    <property type="match status" value="8"/>
</dbReference>
<name>A0A6I8TQN7_AEDAE</name>
<feature type="compositionally biased region" description="Basic and acidic residues" evidence="10">
    <location>
        <begin position="14"/>
        <end position="30"/>
    </location>
</feature>
<evidence type="ECO:0000256" key="8">
    <source>
        <dbReference type="ARBA" id="ARBA00023163"/>
    </source>
</evidence>
<keyword evidence="2" id="KW-0479">Metal-binding</keyword>
<comment type="subcellular location">
    <subcellularLocation>
        <location evidence="1">Nucleus</location>
    </subcellularLocation>
</comment>
<dbReference type="GO" id="GO:0000785">
    <property type="term" value="C:chromatin"/>
    <property type="evidence" value="ECO:0007669"/>
    <property type="project" value="UniProtKB-ARBA"/>
</dbReference>
<dbReference type="FunFam" id="3.30.160.60:FF:001102">
    <property type="entry name" value="Transcription factor IIIA"/>
    <property type="match status" value="1"/>
</dbReference>
<feature type="domain" description="C2H2-type" evidence="11">
    <location>
        <begin position="402"/>
        <end position="429"/>
    </location>
</feature>
<gene>
    <name evidence="12" type="primary">110676930</name>
</gene>
<keyword evidence="3" id="KW-0677">Repeat</keyword>
<dbReference type="InterPro" id="IPR036236">
    <property type="entry name" value="Znf_C2H2_sf"/>
</dbReference>
<dbReference type="GO" id="GO:0000978">
    <property type="term" value="F:RNA polymerase II cis-regulatory region sequence-specific DNA binding"/>
    <property type="evidence" value="ECO:0007669"/>
    <property type="project" value="TreeGrafter"/>
</dbReference>
<keyword evidence="9" id="KW-0539">Nucleus</keyword>
<evidence type="ECO:0000256" key="2">
    <source>
        <dbReference type="ARBA" id="ARBA00022723"/>
    </source>
</evidence>
<evidence type="ECO:0000259" key="11">
    <source>
        <dbReference type="PROSITE" id="PS50157"/>
    </source>
</evidence>
<evidence type="ECO:0000256" key="1">
    <source>
        <dbReference type="ARBA" id="ARBA00004123"/>
    </source>
</evidence>
<dbReference type="GO" id="GO:0040029">
    <property type="term" value="P:epigenetic regulation of gene expression"/>
    <property type="evidence" value="ECO:0007669"/>
    <property type="project" value="UniProtKB-ARBA"/>
</dbReference>
<feature type="domain" description="C2H2-type" evidence="11">
    <location>
        <begin position="461"/>
        <end position="488"/>
    </location>
</feature>
<dbReference type="GO" id="GO:0000981">
    <property type="term" value="F:DNA-binding transcription factor activity, RNA polymerase II-specific"/>
    <property type="evidence" value="ECO:0007669"/>
    <property type="project" value="TreeGrafter"/>
</dbReference>
<dbReference type="FunFam" id="3.30.160.60:FF:000110">
    <property type="entry name" value="Zinc finger protein-like"/>
    <property type="match status" value="1"/>
</dbReference>
<evidence type="ECO:0000313" key="13">
    <source>
        <dbReference type="Proteomes" id="UP000008820"/>
    </source>
</evidence>
<keyword evidence="6" id="KW-0805">Transcription regulation</keyword>
<dbReference type="FunFam" id="3.30.160.60:FF:000912">
    <property type="entry name" value="Zinc finger protein 660"/>
    <property type="match status" value="1"/>
</dbReference>
<feature type="domain" description="C2H2-type" evidence="11">
    <location>
        <begin position="347"/>
        <end position="375"/>
    </location>
</feature>
<sequence length="626" mass="72835">MAPGTETESEQLTVEDRSPIKTDASEKQTEAEPCGAKAEADSCQIKCANCDALFSPDRFEEHVCEFDERKKRIEPSSVLDGHPCFRQLDENMEQWKRLTKKKSCGEERSEVKGERRKRGEIGDRKVHKCGHCERKFVHASGLEKHLARMHPDKENEVVFVGESQNQDKKEEPADPFKVCLKCLKCGMVFGSLDKMMEHLEMVDWERELEREDESYMDKGKVSLRKAFRIVILTTVFQCEFCDKHFSDLPSLFEHESLHDPASGYECTLCEIRIPCMKDMLFHRLNECVFRDAWNEEFRSLSKYFACNVCDEHFESLGALYEHRYANYHWFPRLSRMEENEASGQFKVGCESCGTNFDNAESILTHYTEMHAQKRQSNIGFRRQPAEKSDADLNSPFSSTRPYLCELCGKTYTQSSHLWQHLRFHNGIRPFTCPESGCNRSFTIRPDLKDHIRKCHTGERPYHCDLCDKRFLTGSVYYQHRLIHRGERRYGCEECGKRFYRADALKNHQRIHSGEKPYSCPHCPKQFRQRGDREKHIRVKHSSSSLNMAPSQAYEDTPRSSRVCLKKQPRRKNNSESESRKVRRQIHPVEEGSEYGPLVDDAQAVYVGDVSLPASLFQPILNDIDML</sequence>
<dbReference type="GO" id="GO:0008270">
    <property type="term" value="F:zinc ion binding"/>
    <property type="evidence" value="ECO:0007669"/>
    <property type="project" value="UniProtKB-KW"/>
</dbReference>
<dbReference type="EnsemblMetazoa" id="AAEL023352-RA">
    <property type="protein sequence ID" value="AAEL023352-PA"/>
    <property type="gene ID" value="AAEL023352"/>
</dbReference>
<reference evidence="12 13" key="1">
    <citation type="submission" date="2017-06" db="EMBL/GenBank/DDBJ databases">
        <title>Aedes aegypti genome working group (AGWG) sequencing and assembly.</title>
        <authorList>
            <consortium name="Aedes aegypti Genome Working Group (AGWG)"/>
            <person name="Matthews B.J."/>
        </authorList>
    </citation>
    <scope>NUCLEOTIDE SEQUENCE [LARGE SCALE GENOMIC DNA]</scope>
    <source>
        <strain evidence="12 13">LVP_AGWG</strain>
    </source>
</reference>
<evidence type="ECO:0000256" key="3">
    <source>
        <dbReference type="ARBA" id="ARBA00022737"/>
    </source>
</evidence>
<dbReference type="OrthoDB" id="3437960at2759"/>
<feature type="region of interest" description="Disordered" evidence="10">
    <location>
        <begin position="538"/>
        <end position="594"/>
    </location>
</feature>
<dbReference type="AlphaFoldDB" id="A0A6I8TQN7"/>
<dbReference type="SMART" id="SM00355">
    <property type="entry name" value="ZnF_C2H2"/>
    <property type="match status" value="10"/>
</dbReference>
<protein>
    <recommendedName>
        <fullName evidence="11">C2H2-type domain-containing protein</fullName>
    </recommendedName>
</protein>
<feature type="domain" description="C2H2-type" evidence="11">
    <location>
        <begin position="489"/>
        <end position="516"/>
    </location>
</feature>
<dbReference type="FunFam" id="3.30.160.60:FF:000690">
    <property type="entry name" value="Zinc finger protein 354C"/>
    <property type="match status" value="1"/>
</dbReference>
<evidence type="ECO:0000256" key="10">
    <source>
        <dbReference type="SAM" id="MobiDB-lite"/>
    </source>
</evidence>